<evidence type="ECO:0000256" key="1">
    <source>
        <dbReference type="ARBA" id="ARBA00001962"/>
    </source>
</evidence>
<protein>
    <submittedName>
        <fullName evidence="2">Uncharacterized protein</fullName>
    </submittedName>
</protein>
<dbReference type="Pfam" id="PF00268">
    <property type="entry name" value="Ribonuc_red_sm"/>
    <property type="match status" value="1"/>
</dbReference>
<gene>
    <name evidence="2" type="ORF">AVDCRST_MAG41-2218</name>
</gene>
<proteinExistence type="predicted"/>
<name>A0A6J4IM69_9ACTN</name>
<comment type="cofactor">
    <cofactor evidence="1">
        <name>Fe cation</name>
        <dbReference type="ChEBI" id="CHEBI:24875"/>
    </cofactor>
</comment>
<evidence type="ECO:0000313" key="2">
    <source>
        <dbReference type="EMBL" id="CAA9256746.1"/>
    </source>
</evidence>
<organism evidence="2">
    <name type="scientific">uncultured Mycobacteriales bacterium</name>
    <dbReference type="NCBI Taxonomy" id="581187"/>
    <lineage>
        <taxon>Bacteria</taxon>
        <taxon>Bacillati</taxon>
        <taxon>Actinomycetota</taxon>
        <taxon>Actinomycetes</taxon>
        <taxon>Mycobacteriales</taxon>
        <taxon>environmental samples</taxon>
    </lineage>
</organism>
<dbReference type="InterPro" id="IPR012348">
    <property type="entry name" value="RNR-like"/>
</dbReference>
<dbReference type="EMBL" id="CADCTP010000202">
    <property type="protein sequence ID" value="CAA9256746.1"/>
    <property type="molecule type" value="Genomic_DNA"/>
</dbReference>
<dbReference type="GO" id="GO:0009263">
    <property type="term" value="P:deoxyribonucleotide biosynthetic process"/>
    <property type="evidence" value="ECO:0007669"/>
    <property type="project" value="InterPro"/>
</dbReference>
<accession>A0A6J4IM69</accession>
<sequence length="334" mass="36834">MTITTGPVSGEILDILDDPAPSRPAAGNTPDRSTLPGALALYARWEKGQWSVGDVRVERDRETWAALRPFAERELGDALTELEVGEVCVTRTLSALVDHAPTDDDRIYLCTQLADEGRHVRFFQEYLTTAAGIELDSALDEASAYGQLFEPQLVAATSRVRESGGDRGAWYEALVGYHLITEGVLAAAALRTTRVLAQRYGLHALHEGLGNVARDESRHLTYGLMAARRGVDDGEHRELIARCYLSGAELAARVMVNPHKKAITPVMTAALHARARQLTAQWQVGLDRAVRQLRLIGLPGLRDDVERSWSAAQRRALAEYRERWDTEHPVVLAA</sequence>
<dbReference type="AlphaFoldDB" id="A0A6J4IM69"/>
<dbReference type="InterPro" id="IPR009078">
    <property type="entry name" value="Ferritin-like_SF"/>
</dbReference>
<dbReference type="InterPro" id="IPR000358">
    <property type="entry name" value="RNR_small_fam"/>
</dbReference>
<dbReference type="Gene3D" id="1.10.620.20">
    <property type="entry name" value="Ribonucleotide Reductase, subunit A"/>
    <property type="match status" value="1"/>
</dbReference>
<dbReference type="SUPFAM" id="SSF47240">
    <property type="entry name" value="Ferritin-like"/>
    <property type="match status" value="1"/>
</dbReference>
<dbReference type="GO" id="GO:0016491">
    <property type="term" value="F:oxidoreductase activity"/>
    <property type="evidence" value="ECO:0007669"/>
    <property type="project" value="InterPro"/>
</dbReference>
<reference evidence="2" key="1">
    <citation type="submission" date="2020-02" db="EMBL/GenBank/DDBJ databases">
        <authorList>
            <person name="Meier V. D."/>
        </authorList>
    </citation>
    <scope>NUCLEOTIDE SEQUENCE</scope>
    <source>
        <strain evidence="2">AVDCRST_MAG41</strain>
    </source>
</reference>